<dbReference type="EMBL" id="FWZU01000001">
    <property type="protein sequence ID" value="SME96675.1"/>
    <property type="molecule type" value="Genomic_DNA"/>
</dbReference>
<keyword evidence="4" id="KW-1185">Reference proteome</keyword>
<dbReference type="AlphaFoldDB" id="A0A1X7CHY6"/>
<reference evidence="4" key="1">
    <citation type="submission" date="2017-04" db="EMBL/GenBank/DDBJ databases">
        <authorList>
            <person name="Varghese N."/>
            <person name="Submissions S."/>
        </authorList>
    </citation>
    <scope>NUCLEOTIDE SEQUENCE [LARGE SCALE GENOMIC DNA]</scope>
    <source>
        <strain evidence="4">K3S</strain>
    </source>
</reference>
<feature type="domain" description="Phage terminase large subunit GpA ATPase" evidence="1">
    <location>
        <begin position="70"/>
        <end position="326"/>
    </location>
</feature>
<accession>A0A1X7CHY6</accession>
<dbReference type="GO" id="GO:0016887">
    <property type="term" value="F:ATP hydrolysis activity"/>
    <property type="evidence" value="ECO:0007669"/>
    <property type="project" value="InterPro"/>
</dbReference>
<dbReference type="Pfam" id="PF20454">
    <property type="entry name" value="GpA_nuclease"/>
    <property type="match status" value="1"/>
</dbReference>
<dbReference type="Pfam" id="PF05876">
    <property type="entry name" value="GpA_ATPase"/>
    <property type="match status" value="1"/>
</dbReference>
<dbReference type="GO" id="GO:0004519">
    <property type="term" value="F:endonuclease activity"/>
    <property type="evidence" value="ECO:0007669"/>
    <property type="project" value="InterPro"/>
</dbReference>
<dbReference type="STRING" id="1519643.SAMN06295933_0909"/>
<evidence type="ECO:0000313" key="4">
    <source>
        <dbReference type="Proteomes" id="UP000192906"/>
    </source>
</evidence>
<proteinExistence type="predicted"/>
<dbReference type="Proteomes" id="UP000192906">
    <property type="component" value="Unassembled WGS sequence"/>
</dbReference>
<sequence length="655" mass="74179">METSSIVKNLVGNGRAVPVPVGRFSISPEMIGKRFTFSFSRGEKQILRKRKKIKVSRWAEQSRILVPESSSLPGMWRNDVTPYLTDIMDSLFHSGVQTVVVCAAPQVGKTEVLLNALGYAVDREPSPAMIIYPDMTAAKDSSRDRVLPMLKTSPKLTKYLTGSTDDEASLRINLRHMPIYMGWAHSASRLASKPIRYVFFDEIDKYPTSTNKKEADPLSLAEKRGRTYRNRKFLKISTPTNESGPIWTALNIEAQVVFGYKVRCPICGYEHEMNFDQIKWPEREKADPSQHAERVEAEKLAWYECPNMGCKWDDGTRDKAVSFGAWFDRVSGTPLEAYLKSKRPKKIGFHIPSWLSRFVSLSEVAAAFLRGQKSGLNPEWREKLKDFMNSHKAEPWVNYQQERSEDKVLALKDDRPRLLVPSGDVVACLTAAIDTQSGRGGYFPYEIRAWGYGMVHESWLIADGEVDSFEALAEVLWEREYKDAEGNPYIVRLALIDAMGHRTDEVYDFCRLNRGRILPLKGEQTMARPFSYSQIDIYPGSNKPIPGGLKLLRVNVTHYKNALSNRLAINPADPGAYHLHSEVSDAWAREMTAEYVNEKGFWECPKGRPNHAWDIAGYNLAAADLLGVKSYKQAGMKTKMQAPRKKVNPYTNGGR</sequence>
<dbReference type="InterPro" id="IPR046454">
    <property type="entry name" value="GpA_endonuclease"/>
</dbReference>
<feature type="domain" description="Terminase large subunit GpA endonuclease" evidence="2">
    <location>
        <begin position="347"/>
        <end position="629"/>
    </location>
</feature>
<protein>
    <submittedName>
        <fullName evidence="3">Phage terminase, large subunit GpA</fullName>
    </submittedName>
</protein>
<evidence type="ECO:0000259" key="2">
    <source>
        <dbReference type="Pfam" id="PF20454"/>
    </source>
</evidence>
<dbReference type="InterPro" id="IPR046453">
    <property type="entry name" value="GpA_ATPase"/>
</dbReference>
<organism evidence="3 4">
    <name type="scientific">Desulfovibrio gilichinskyi</name>
    <dbReference type="NCBI Taxonomy" id="1519643"/>
    <lineage>
        <taxon>Bacteria</taxon>
        <taxon>Pseudomonadati</taxon>
        <taxon>Thermodesulfobacteriota</taxon>
        <taxon>Desulfovibrionia</taxon>
        <taxon>Desulfovibrionales</taxon>
        <taxon>Desulfovibrionaceae</taxon>
        <taxon>Desulfovibrio</taxon>
    </lineage>
</organism>
<evidence type="ECO:0000259" key="1">
    <source>
        <dbReference type="Pfam" id="PF05876"/>
    </source>
</evidence>
<gene>
    <name evidence="3" type="ORF">SAMN06295933_0909</name>
</gene>
<dbReference type="RefSeq" id="WP_085098916.1">
    <property type="nucleotide sequence ID" value="NZ_FWZU01000001.1"/>
</dbReference>
<dbReference type="InterPro" id="IPR027417">
    <property type="entry name" value="P-loop_NTPase"/>
</dbReference>
<dbReference type="OrthoDB" id="5181253at2"/>
<dbReference type="Gene3D" id="3.40.50.300">
    <property type="entry name" value="P-loop containing nucleotide triphosphate hydrolases"/>
    <property type="match status" value="1"/>
</dbReference>
<evidence type="ECO:0000313" key="3">
    <source>
        <dbReference type="EMBL" id="SME96675.1"/>
    </source>
</evidence>
<name>A0A1X7CHY6_9BACT</name>